<name>A0AA40EYG7_9PEZI</name>
<gene>
    <name evidence="2" type="ORF">B0T21DRAFT_343598</name>
</gene>
<comment type="caution">
    <text evidence="2">The sequence shown here is derived from an EMBL/GenBank/DDBJ whole genome shotgun (WGS) entry which is preliminary data.</text>
</comment>
<reference evidence="2" key="1">
    <citation type="submission" date="2023-06" db="EMBL/GenBank/DDBJ databases">
        <title>Genome-scale phylogeny and comparative genomics of the fungal order Sordariales.</title>
        <authorList>
            <consortium name="Lawrence Berkeley National Laboratory"/>
            <person name="Hensen N."/>
            <person name="Bonometti L."/>
            <person name="Westerberg I."/>
            <person name="Brannstrom I.O."/>
            <person name="Guillou S."/>
            <person name="Cros-Aarteil S."/>
            <person name="Calhoun S."/>
            <person name="Haridas S."/>
            <person name="Kuo A."/>
            <person name="Mondo S."/>
            <person name="Pangilinan J."/>
            <person name="Riley R."/>
            <person name="Labutti K."/>
            <person name="Andreopoulos B."/>
            <person name="Lipzen A."/>
            <person name="Chen C."/>
            <person name="Yanf M."/>
            <person name="Daum C."/>
            <person name="Ng V."/>
            <person name="Clum A."/>
            <person name="Steindorff A."/>
            <person name="Ohm R."/>
            <person name="Martin F."/>
            <person name="Silar P."/>
            <person name="Natvig D."/>
            <person name="Lalanne C."/>
            <person name="Gautier V."/>
            <person name="Ament-Velasquez S.L."/>
            <person name="Kruys A."/>
            <person name="Hutchinson M.I."/>
            <person name="Powell A.J."/>
            <person name="Barry K."/>
            <person name="Miller A.N."/>
            <person name="Grigoriev I.V."/>
            <person name="Debuchy R."/>
            <person name="Gladieux P."/>
            <person name="Thoren M.H."/>
            <person name="Johannesson H."/>
        </authorList>
    </citation>
    <scope>NUCLEOTIDE SEQUENCE</scope>
    <source>
        <strain evidence="2">CBS 540.89</strain>
    </source>
</reference>
<feature type="compositionally biased region" description="Acidic residues" evidence="1">
    <location>
        <begin position="26"/>
        <end position="38"/>
    </location>
</feature>
<proteinExistence type="predicted"/>
<accession>A0AA40EYG7</accession>
<feature type="compositionally biased region" description="Basic and acidic residues" evidence="1">
    <location>
        <begin position="49"/>
        <end position="62"/>
    </location>
</feature>
<evidence type="ECO:0000313" key="3">
    <source>
        <dbReference type="Proteomes" id="UP001172159"/>
    </source>
</evidence>
<feature type="region of interest" description="Disordered" evidence="1">
    <location>
        <begin position="1"/>
        <end position="69"/>
    </location>
</feature>
<protein>
    <submittedName>
        <fullName evidence="2">Uncharacterized protein</fullName>
    </submittedName>
</protein>
<feature type="compositionally biased region" description="Basic residues" evidence="1">
    <location>
        <begin position="1"/>
        <end position="20"/>
    </location>
</feature>
<dbReference type="AlphaFoldDB" id="A0AA40EYG7"/>
<dbReference type="EMBL" id="JAUKTV010000001">
    <property type="protein sequence ID" value="KAK0747875.1"/>
    <property type="molecule type" value="Genomic_DNA"/>
</dbReference>
<evidence type="ECO:0000313" key="2">
    <source>
        <dbReference type="EMBL" id="KAK0747875.1"/>
    </source>
</evidence>
<keyword evidence="3" id="KW-1185">Reference proteome</keyword>
<dbReference type="Proteomes" id="UP001172159">
    <property type="component" value="Unassembled WGS sequence"/>
</dbReference>
<evidence type="ECO:0000256" key="1">
    <source>
        <dbReference type="SAM" id="MobiDB-lite"/>
    </source>
</evidence>
<organism evidence="2 3">
    <name type="scientific">Apiosordaria backusii</name>
    <dbReference type="NCBI Taxonomy" id="314023"/>
    <lineage>
        <taxon>Eukaryota</taxon>
        <taxon>Fungi</taxon>
        <taxon>Dikarya</taxon>
        <taxon>Ascomycota</taxon>
        <taxon>Pezizomycotina</taxon>
        <taxon>Sordariomycetes</taxon>
        <taxon>Sordariomycetidae</taxon>
        <taxon>Sordariales</taxon>
        <taxon>Lasiosphaeriaceae</taxon>
        <taxon>Apiosordaria</taxon>
    </lineage>
</organism>
<sequence>MDGHLGLRRRRQRLAHHPGQLKREGELEDEDEEDGDDADSQRTLIAKQEPTRWRFDEGERHGRAPPAPNDSIAFQLQLLNKRLQRCVEELWLVAEILEEMAYDLAARKP</sequence>